<dbReference type="EMBL" id="KV441494">
    <property type="protein sequence ID" value="OAG15284.1"/>
    <property type="molecule type" value="Genomic_DNA"/>
</dbReference>
<dbReference type="VEuPathDB" id="FungiDB:CC77DRAFT_1099230"/>
<dbReference type="OMA" id="AWIAMNG"/>
<accession>A0A177D6F6</accession>
<dbReference type="InterPro" id="IPR052998">
    <property type="entry name" value="Hetero-Diels-Alderase-like"/>
</dbReference>
<organism evidence="2 3">
    <name type="scientific">Alternaria alternata</name>
    <name type="common">Alternaria rot fungus</name>
    <name type="synonym">Torula alternata</name>
    <dbReference type="NCBI Taxonomy" id="5599"/>
    <lineage>
        <taxon>Eukaryota</taxon>
        <taxon>Fungi</taxon>
        <taxon>Dikarya</taxon>
        <taxon>Ascomycota</taxon>
        <taxon>Pezizomycotina</taxon>
        <taxon>Dothideomycetes</taxon>
        <taxon>Pleosporomycetidae</taxon>
        <taxon>Pleosporales</taxon>
        <taxon>Pleosporineae</taxon>
        <taxon>Pleosporaceae</taxon>
        <taxon>Alternaria</taxon>
        <taxon>Alternaria sect. Alternaria</taxon>
        <taxon>Alternaria alternata complex</taxon>
    </lineage>
</organism>
<evidence type="ECO:0000256" key="1">
    <source>
        <dbReference type="SAM" id="SignalP"/>
    </source>
</evidence>
<keyword evidence="1" id="KW-0732">Signal</keyword>
<dbReference type="InterPro" id="IPR011042">
    <property type="entry name" value="6-blade_b-propeller_TolB-like"/>
</dbReference>
<sequence>MLSQSLAFLLFGGALVTCSSTDKFDTQPNFDVALVDVVPTVPTFENLAIRKTGEVLVTSVASSLLYQISPNASYLPVPVAGIPNFTGILGIAELQTDLFYVVSSNLTGTACSNAVWEIDLRNSTVTPSGDTSHQTKASLIKEFCTARQLNGLTTLSTNDTSNLLISDSANGTVYKLNVKTGDYNIVLEEPEFDPLDTGISVGINGIHVYDEALYFTSLDQGLFARIPISLETGCATGAVEVLATNITYGDDFTISPQGSHAWIATNGPNEIVEVDIANKTQRIAASSPFLGSASSVAFGYWQSERILYVTGGLAVGVSSNNTRGHLAAVRLD</sequence>
<evidence type="ECO:0000313" key="2">
    <source>
        <dbReference type="EMBL" id="OAG15284.1"/>
    </source>
</evidence>
<dbReference type="PANTHER" id="PTHR42060">
    <property type="entry name" value="NHL REPEAT-CONTAINING PROTEIN-RELATED"/>
    <property type="match status" value="1"/>
</dbReference>
<dbReference type="KEGG" id="aalt:CC77DRAFT_1099230"/>
<keyword evidence="3" id="KW-1185">Reference proteome</keyword>
<feature type="chain" id="PRO_5008059045" description="SMP-30/Gluconolactonase/LRE-like region domain-containing protein" evidence="1">
    <location>
        <begin position="22"/>
        <end position="332"/>
    </location>
</feature>
<evidence type="ECO:0000313" key="3">
    <source>
        <dbReference type="Proteomes" id="UP000077248"/>
    </source>
</evidence>
<evidence type="ECO:0008006" key="4">
    <source>
        <dbReference type="Google" id="ProtNLM"/>
    </source>
</evidence>
<feature type="signal peptide" evidence="1">
    <location>
        <begin position="1"/>
        <end position="21"/>
    </location>
</feature>
<dbReference type="AlphaFoldDB" id="A0A177D6F6"/>
<reference evidence="2 3" key="1">
    <citation type="submission" date="2016-05" db="EMBL/GenBank/DDBJ databases">
        <title>Comparative analysis of secretome profiles of manganese(II)-oxidizing ascomycete fungi.</title>
        <authorList>
            <consortium name="DOE Joint Genome Institute"/>
            <person name="Zeiner C.A."/>
            <person name="Purvine S.O."/>
            <person name="Zink E.M."/>
            <person name="Wu S."/>
            <person name="Pasa-Tolic L."/>
            <person name="Chaput D.L."/>
            <person name="Haridas S."/>
            <person name="Grigoriev I.V."/>
            <person name="Santelli C.M."/>
            <person name="Hansel C.M."/>
        </authorList>
    </citation>
    <scope>NUCLEOTIDE SEQUENCE [LARGE SCALE GENOMIC DNA]</scope>
    <source>
        <strain evidence="2 3">SRC1lrK2f</strain>
    </source>
</reference>
<proteinExistence type="predicted"/>
<dbReference type="SUPFAM" id="SSF63829">
    <property type="entry name" value="Calcium-dependent phosphotriesterase"/>
    <property type="match status" value="1"/>
</dbReference>
<dbReference type="GeneID" id="29115586"/>
<gene>
    <name evidence="2" type="ORF">CC77DRAFT_1099230</name>
</gene>
<name>A0A177D6F6_ALTAL</name>
<protein>
    <recommendedName>
        <fullName evidence="4">SMP-30/Gluconolactonase/LRE-like region domain-containing protein</fullName>
    </recommendedName>
</protein>
<dbReference type="PANTHER" id="PTHR42060:SF1">
    <property type="entry name" value="NHL REPEAT-CONTAINING PROTEIN"/>
    <property type="match status" value="1"/>
</dbReference>
<dbReference type="Gene3D" id="2.120.10.30">
    <property type="entry name" value="TolB, C-terminal domain"/>
    <property type="match status" value="1"/>
</dbReference>
<dbReference type="Proteomes" id="UP000077248">
    <property type="component" value="Unassembled WGS sequence"/>
</dbReference>
<dbReference type="RefSeq" id="XP_018380705.1">
    <property type="nucleotide sequence ID" value="XM_018529992.1"/>
</dbReference>